<proteinExistence type="predicted"/>
<accession>A0AAV9W2E7</accession>
<evidence type="ECO:0000313" key="2">
    <source>
        <dbReference type="EMBL" id="KAK6499963.1"/>
    </source>
</evidence>
<comment type="caution">
    <text evidence="2">The sequence shown here is derived from an EMBL/GenBank/DDBJ whole genome shotgun (WGS) entry which is preliminary data.</text>
</comment>
<keyword evidence="1" id="KW-0732">Signal</keyword>
<dbReference type="EMBL" id="JAVHJL010000007">
    <property type="protein sequence ID" value="KAK6499963.1"/>
    <property type="molecule type" value="Genomic_DNA"/>
</dbReference>
<keyword evidence="3" id="KW-1185">Reference proteome</keyword>
<gene>
    <name evidence="2" type="ORF">TWF481_010320</name>
</gene>
<feature type="signal peptide" evidence="1">
    <location>
        <begin position="1"/>
        <end position="17"/>
    </location>
</feature>
<feature type="chain" id="PRO_5043564271" evidence="1">
    <location>
        <begin position="18"/>
        <end position="183"/>
    </location>
</feature>
<evidence type="ECO:0000256" key="1">
    <source>
        <dbReference type="SAM" id="SignalP"/>
    </source>
</evidence>
<protein>
    <submittedName>
        <fullName evidence="2">Uncharacterized protein</fullName>
    </submittedName>
</protein>
<dbReference type="Proteomes" id="UP001370758">
    <property type="component" value="Unassembled WGS sequence"/>
</dbReference>
<reference evidence="2 3" key="1">
    <citation type="submission" date="2023-08" db="EMBL/GenBank/DDBJ databases">
        <authorList>
            <person name="Palmer J.M."/>
        </authorList>
    </citation>
    <scope>NUCLEOTIDE SEQUENCE [LARGE SCALE GENOMIC DNA]</scope>
    <source>
        <strain evidence="2 3">TWF481</strain>
    </source>
</reference>
<name>A0AAV9W2E7_9PEZI</name>
<dbReference type="AlphaFoldDB" id="A0AAV9W2E7"/>
<organism evidence="2 3">
    <name type="scientific">Arthrobotrys musiformis</name>
    <dbReference type="NCBI Taxonomy" id="47236"/>
    <lineage>
        <taxon>Eukaryota</taxon>
        <taxon>Fungi</taxon>
        <taxon>Dikarya</taxon>
        <taxon>Ascomycota</taxon>
        <taxon>Pezizomycotina</taxon>
        <taxon>Orbiliomycetes</taxon>
        <taxon>Orbiliales</taxon>
        <taxon>Orbiliaceae</taxon>
        <taxon>Arthrobotrys</taxon>
    </lineage>
</organism>
<evidence type="ECO:0000313" key="3">
    <source>
        <dbReference type="Proteomes" id="UP001370758"/>
    </source>
</evidence>
<sequence length="183" mass="19336">MHFSKFLALVGATAATAATIPFYHKSDLHLKHGHQKRALEDAFKLEVQNGVNAGKCVAGLFDTTGAFLDCEDTYALTFSIGTGGLLDSVVGRPGIIGFPDNGWIFFDNASPEITGCSLGTGDILTGCTTAYDPVNNVWGYNVFGVTNTYETLVMANSTIVDWGDLTGAYTAGAEEITLKAIAP</sequence>